<dbReference type="AlphaFoldDB" id="A0A3S1CW07"/>
<dbReference type="Proteomes" id="UP000271624">
    <property type="component" value="Unassembled WGS sequence"/>
</dbReference>
<accession>A0A3S1CW07</accession>
<organism evidence="1 2">
    <name type="scientific">Dulcicalothrix desertica PCC 7102</name>
    <dbReference type="NCBI Taxonomy" id="232991"/>
    <lineage>
        <taxon>Bacteria</taxon>
        <taxon>Bacillati</taxon>
        <taxon>Cyanobacteriota</taxon>
        <taxon>Cyanophyceae</taxon>
        <taxon>Nostocales</taxon>
        <taxon>Calotrichaceae</taxon>
        <taxon>Dulcicalothrix</taxon>
    </lineage>
</organism>
<reference evidence="1" key="2">
    <citation type="journal article" date="2019" name="Genome Biol. Evol.">
        <title>Day and night: Metabolic profiles and evolutionary relationships of six axenic non-marine cyanobacteria.</title>
        <authorList>
            <person name="Will S.E."/>
            <person name="Henke P."/>
            <person name="Boedeker C."/>
            <person name="Huang S."/>
            <person name="Brinkmann H."/>
            <person name="Rohde M."/>
            <person name="Jarek M."/>
            <person name="Friedl T."/>
            <person name="Seufert S."/>
            <person name="Schumacher M."/>
            <person name="Overmann J."/>
            <person name="Neumann-Schaal M."/>
            <person name="Petersen J."/>
        </authorList>
    </citation>
    <scope>NUCLEOTIDE SEQUENCE [LARGE SCALE GENOMIC DNA]</scope>
    <source>
        <strain evidence="1">PCC 7102</strain>
    </source>
</reference>
<proteinExistence type="predicted"/>
<dbReference type="EMBL" id="RSCL01000001">
    <property type="protein sequence ID" value="RUT10313.1"/>
    <property type="molecule type" value="Genomic_DNA"/>
</dbReference>
<reference evidence="1" key="1">
    <citation type="submission" date="2018-12" db="EMBL/GenBank/DDBJ databases">
        <authorList>
            <person name="Will S."/>
            <person name="Neumann-Schaal M."/>
            <person name="Henke P."/>
        </authorList>
    </citation>
    <scope>NUCLEOTIDE SEQUENCE</scope>
    <source>
        <strain evidence="1">PCC 7102</strain>
    </source>
</reference>
<name>A0A3S1CW07_9CYAN</name>
<protein>
    <submittedName>
        <fullName evidence="1">Uncharacterized protein</fullName>
    </submittedName>
</protein>
<evidence type="ECO:0000313" key="2">
    <source>
        <dbReference type="Proteomes" id="UP000271624"/>
    </source>
</evidence>
<keyword evidence="2" id="KW-1185">Reference proteome</keyword>
<evidence type="ECO:0000313" key="1">
    <source>
        <dbReference type="EMBL" id="RUT10313.1"/>
    </source>
</evidence>
<comment type="caution">
    <text evidence="1">The sequence shown here is derived from an EMBL/GenBank/DDBJ whole genome shotgun (WGS) entry which is preliminary data.</text>
</comment>
<sequence>MWSQSAQEHFLDTSVMRSLLLATQAYQLYLKSKLNNKQLYISNYVYMEIRRSYIISIISFYFVLHLDNVYTIGDAITLWSNKFKGSELKAILQLISQIFSTSQLNFSNPKDKNKALSLLAIYIKRFDLIIKTKFKFSEDLTNCARAEVPLTIDIKNPAIGLKKFVLGFEDTATCRNQCKIDDFLIIHCKLEVEQIVEIASQLPKNTNTRRFINIANNLK</sequence>
<gene>
    <name evidence="1" type="ORF">DSM106972_008080</name>
</gene>